<accession>A0A8J6HL36</accession>
<sequence>MFIRFVRRNTILKNNRSHINVDPRSPVGEIKLYLTESQWTKVQLCEICGIYGAGAHNKPTGLWFPKLPGAREEQKKVTIKVWDEQGVEEYKRRLEKVTFEEEDMGEDGGRAEGSDRESDDEKGGDSKGAKRAGRSVKALRAWRTNKIDRSRFLEAKRRYRERCREKTKQGREREEKEIKKKKESVNEEITMQEWEEYLMKLVEGRKEEGEARIQLNEKQMTPKETEITAEEVERQMRKLKNSKKFEAWHLRTTWSLWQRVRGKERNYSEPGKVCEKEKTGSES</sequence>
<protein>
    <submittedName>
        <fullName evidence="2">Uncharacterized protein</fullName>
    </submittedName>
</protein>
<feature type="region of interest" description="Disordered" evidence="1">
    <location>
        <begin position="98"/>
        <end position="135"/>
    </location>
</feature>
<name>A0A8J6HL36_TENMO</name>
<dbReference type="EMBL" id="JABDTM020020411">
    <property type="protein sequence ID" value="KAH0817051.1"/>
    <property type="molecule type" value="Genomic_DNA"/>
</dbReference>
<evidence type="ECO:0000313" key="3">
    <source>
        <dbReference type="Proteomes" id="UP000719412"/>
    </source>
</evidence>
<reference evidence="2" key="1">
    <citation type="journal article" date="2020" name="J Insects Food Feed">
        <title>The yellow mealworm (Tenebrio molitor) genome: a resource for the emerging insects as food and feed industry.</title>
        <authorList>
            <person name="Eriksson T."/>
            <person name="Andere A."/>
            <person name="Kelstrup H."/>
            <person name="Emery V."/>
            <person name="Picard C."/>
        </authorList>
    </citation>
    <scope>NUCLEOTIDE SEQUENCE</scope>
    <source>
        <strain evidence="2">Stoneville</strain>
        <tissue evidence="2">Whole head</tissue>
    </source>
</reference>
<reference evidence="2" key="2">
    <citation type="submission" date="2021-08" db="EMBL/GenBank/DDBJ databases">
        <authorList>
            <person name="Eriksson T."/>
        </authorList>
    </citation>
    <scope>NUCLEOTIDE SEQUENCE</scope>
    <source>
        <strain evidence="2">Stoneville</strain>
        <tissue evidence="2">Whole head</tissue>
    </source>
</reference>
<keyword evidence="3" id="KW-1185">Reference proteome</keyword>
<feature type="region of interest" description="Disordered" evidence="1">
    <location>
        <begin position="164"/>
        <end position="185"/>
    </location>
</feature>
<proteinExistence type="predicted"/>
<gene>
    <name evidence="2" type="ORF">GEV33_005740</name>
</gene>
<dbReference type="AlphaFoldDB" id="A0A8J6HL36"/>
<evidence type="ECO:0000313" key="2">
    <source>
        <dbReference type="EMBL" id="KAH0817051.1"/>
    </source>
</evidence>
<feature type="compositionally biased region" description="Basic and acidic residues" evidence="1">
    <location>
        <begin position="107"/>
        <end position="128"/>
    </location>
</feature>
<dbReference type="Proteomes" id="UP000719412">
    <property type="component" value="Unassembled WGS sequence"/>
</dbReference>
<evidence type="ECO:0000256" key="1">
    <source>
        <dbReference type="SAM" id="MobiDB-lite"/>
    </source>
</evidence>
<comment type="caution">
    <text evidence="2">The sequence shown here is derived from an EMBL/GenBank/DDBJ whole genome shotgun (WGS) entry which is preliminary data.</text>
</comment>
<organism evidence="2 3">
    <name type="scientific">Tenebrio molitor</name>
    <name type="common">Yellow mealworm beetle</name>
    <dbReference type="NCBI Taxonomy" id="7067"/>
    <lineage>
        <taxon>Eukaryota</taxon>
        <taxon>Metazoa</taxon>
        <taxon>Ecdysozoa</taxon>
        <taxon>Arthropoda</taxon>
        <taxon>Hexapoda</taxon>
        <taxon>Insecta</taxon>
        <taxon>Pterygota</taxon>
        <taxon>Neoptera</taxon>
        <taxon>Endopterygota</taxon>
        <taxon>Coleoptera</taxon>
        <taxon>Polyphaga</taxon>
        <taxon>Cucujiformia</taxon>
        <taxon>Tenebrionidae</taxon>
        <taxon>Tenebrio</taxon>
    </lineage>
</organism>